<comment type="function">
    <text evidence="7">Degrades oligopeptides.</text>
</comment>
<feature type="chain" id="PRO_5012100063" description="Tricorn protease homolog" evidence="11">
    <location>
        <begin position="22"/>
        <end position="1098"/>
    </location>
</feature>
<dbReference type="InterPro" id="IPR029414">
    <property type="entry name" value="Tricorn_PDZ"/>
</dbReference>
<comment type="similarity">
    <text evidence="2 7">Belongs to the peptidase S41B family.</text>
</comment>
<dbReference type="SUPFAM" id="SSF52096">
    <property type="entry name" value="ClpP/crotonase"/>
    <property type="match status" value="1"/>
</dbReference>
<evidence type="ECO:0000313" key="14">
    <source>
        <dbReference type="Proteomes" id="UP000192505"/>
    </source>
</evidence>
<dbReference type="PROSITE" id="PS50106">
    <property type="entry name" value="PDZ"/>
    <property type="match status" value="1"/>
</dbReference>
<dbReference type="InterPro" id="IPR011042">
    <property type="entry name" value="6-blade_b-propeller_TolB-like"/>
</dbReference>
<keyword evidence="11" id="KW-0732">Signal</keyword>
<dbReference type="Gene3D" id="2.30.42.10">
    <property type="match status" value="1"/>
</dbReference>
<dbReference type="InterPro" id="IPR005151">
    <property type="entry name" value="Tail-specific_protease"/>
</dbReference>
<evidence type="ECO:0000256" key="4">
    <source>
        <dbReference type="ARBA" id="ARBA00022670"/>
    </source>
</evidence>
<dbReference type="Pfam" id="PF07676">
    <property type="entry name" value="PD40"/>
    <property type="match status" value="2"/>
</dbReference>
<proteinExistence type="inferred from homology"/>
<evidence type="ECO:0000256" key="5">
    <source>
        <dbReference type="ARBA" id="ARBA00022801"/>
    </source>
</evidence>
<dbReference type="Proteomes" id="UP000192505">
    <property type="component" value="Unassembled WGS sequence"/>
</dbReference>
<feature type="site" description="Transition state stabilizer; via amide nitrogen" evidence="9">
    <location>
        <position position="999"/>
    </location>
</feature>
<dbReference type="Gene3D" id="3.30.750.44">
    <property type="match status" value="1"/>
</dbReference>
<feature type="region of interest" description="Disordered" evidence="10">
    <location>
        <begin position="571"/>
        <end position="606"/>
    </location>
</feature>
<keyword evidence="5 7" id="KW-0378">Hydrolase</keyword>
<dbReference type="SUPFAM" id="SSF50960">
    <property type="entry name" value="TolB, C-terminal domain"/>
    <property type="match status" value="1"/>
</dbReference>
<dbReference type="InterPro" id="IPR036034">
    <property type="entry name" value="PDZ_sf"/>
</dbReference>
<dbReference type="PANTHER" id="PTHR43253">
    <property type="entry name" value="TRICORN PROTEASE HOMOLOG 2-RELATED"/>
    <property type="match status" value="1"/>
</dbReference>
<evidence type="ECO:0000256" key="6">
    <source>
        <dbReference type="ARBA" id="ARBA00022825"/>
    </source>
</evidence>
<feature type="active site" description="Nucleophile" evidence="8">
    <location>
        <position position="998"/>
    </location>
</feature>
<dbReference type="Pfam" id="PF14684">
    <property type="entry name" value="Tricorn_C1"/>
    <property type="match status" value="1"/>
</dbReference>
<evidence type="ECO:0000259" key="12">
    <source>
        <dbReference type="PROSITE" id="PS50106"/>
    </source>
</evidence>
<dbReference type="InterPro" id="IPR028204">
    <property type="entry name" value="Tricorn_C1"/>
</dbReference>
<dbReference type="InterPro" id="IPR001478">
    <property type="entry name" value="PDZ"/>
</dbReference>
<evidence type="ECO:0000256" key="10">
    <source>
        <dbReference type="SAM" id="MobiDB-lite"/>
    </source>
</evidence>
<dbReference type="EC" id="3.4.21.-" evidence="7"/>
<evidence type="ECO:0000256" key="8">
    <source>
        <dbReference type="PIRSR" id="PIRSR036421-1"/>
    </source>
</evidence>
<feature type="domain" description="PDZ" evidence="12">
    <location>
        <begin position="785"/>
        <end position="843"/>
    </location>
</feature>
<dbReference type="Pfam" id="PF03572">
    <property type="entry name" value="Peptidase_S41"/>
    <property type="match status" value="1"/>
</dbReference>
<accession>A0A1W9KWP4</accession>
<dbReference type="EMBL" id="MTEI01000002">
    <property type="protein sequence ID" value="OQW89068.1"/>
    <property type="molecule type" value="Genomic_DNA"/>
</dbReference>
<dbReference type="PIRSF" id="PIRSF036421">
    <property type="entry name" value="Tricorn_protease"/>
    <property type="match status" value="1"/>
</dbReference>
<feature type="active site" description="Charge relay system" evidence="8">
    <location>
        <position position="780"/>
    </location>
</feature>
<evidence type="ECO:0000313" key="13">
    <source>
        <dbReference type="EMBL" id="OQW89068.1"/>
    </source>
</evidence>
<feature type="compositionally biased region" description="Low complexity" evidence="10">
    <location>
        <begin position="579"/>
        <end position="606"/>
    </location>
</feature>
<dbReference type="SMART" id="SM00228">
    <property type="entry name" value="PDZ"/>
    <property type="match status" value="1"/>
</dbReference>
<evidence type="ECO:0000256" key="1">
    <source>
        <dbReference type="ARBA" id="ARBA00004496"/>
    </source>
</evidence>
<dbReference type="InterPro" id="IPR011659">
    <property type="entry name" value="WD40"/>
</dbReference>
<dbReference type="Gene3D" id="2.120.10.60">
    <property type="entry name" value="Tricorn protease N-terminal domain"/>
    <property type="match status" value="1"/>
</dbReference>
<protein>
    <recommendedName>
        <fullName evidence="7">Tricorn protease homolog</fullName>
        <ecNumber evidence="7">3.4.21.-</ecNumber>
    </recommendedName>
</protein>
<dbReference type="Pfam" id="PF26549">
    <property type="entry name" value="Tricorn_N"/>
    <property type="match status" value="1"/>
</dbReference>
<dbReference type="CDD" id="cd07562">
    <property type="entry name" value="Peptidase_S41_TRI"/>
    <property type="match status" value="1"/>
</dbReference>
<evidence type="ECO:0000256" key="2">
    <source>
        <dbReference type="ARBA" id="ARBA00008524"/>
    </source>
</evidence>
<dbReference type="Gene3D" id="2.120.10.30">
    <property type="entry name" value="TolB, C-terminal domain"/>
    <property type="match status" value="2"/>
</dbReference>
<feature type="signal peptide" evidence="11">
    <location>
        <begin position="1"/>
        <end position="21"/>
    </location>
</feature>
<reference evidence="13 14" key="1">
    <citation type="submission" date="2017-01" db="EMBL/GenBank/DDBJ databases">
        <title>Novel large sulfur bacteria in the metagenomes of groundwater-fed chemosynthetic microbial mats in the Lake Huron basin.</title>
        <authorList>
            <person name="Sharrar A.M."/>
            <person name="Flood B.E."/>
            <person name="Bailey J.V."/>
            <person name="Jones D.S."/>
            <person name="Biddanda B."/>
            <person name="Ruberg S.A."/>
            <person name="Marcus D.N."/>
            <person name="Dick G.J."/>
        </authorList>
    </citation>
    <scope>NUCLEOTIDE SEQUENCE [LARGE SCALE GENOMIC DNA]</scope>
    <source>
        <strain evidence="13">A7</strain>
    </source>
</reference>
<dbReference type="InterPro" id="IPR012393">
    <property type="entry name" value="Tricorn_protease"/>
</dbReference>
<evidence type="ECO:0000256" key="9">
    <source>
        <dbReference type="PIRSR" id="PIRSR036421-3"/>
    </source>
</evidence>
<dbReference type="InterPro" id="IPR011044">
    <property type="entry name" value="Quino_amine_DH_bsu"/>
</dbReference>
<dbReference type="SMART" id="SM00245">
    <property type="entry name" value="TSPc"/>
    <property type="match status" value="1"/>
</dbReference>
<dbReference type="SUPFAM" id="SSF50156">
    <property type="entry name" value="PDZ domain-like"/>
    <property type="match status" value="1"/>
</dbReference>
<dbReference type="PANTHER" id="PTHR43253:SF1">
    <property type="entry name" value="TRICORN PROTEASE HOMOLOG 2-RELATED"/>
    <property type="match status" value="1"/>
</dbReference>
<evidence type="ECO:0000256" key="3">
    <source>
        <dbReference type="ARBA" id="ARBA00022490"/>
    </source>
</evidence>
<organism evidence="13 14">
    <name type="scientific">Rhodoferax ferrireducens</name>
    <dbReference type="NCBI Taxonomy" id="192843"/>
    <lineage>
        <taxon>Bacteria</taxon>
        <taxon>Pseudomonadati</taxon>
        <taxon>Pseudomonadota</taxon>
        <taxon>Betaproteobacteria</taxon>
        <taxon>Burkholderiales</taxon>
        <taxon>Comamonadaceae</taxon>
        <taxon>Rhodoferax</taxon>
    </lineage>
</organism>
<dbReference type="GO" id="GO:0006508">
    <property type="term" value="P:proteolysis"/>
    <property type="evidence" value="ECO:0007669"/>
    <property type="project" value="UniProtKB-UniRule"/>
</dbReference>
<gene>
    <name evidence="13" type="ORF">BWK72_03600</name>
</gene>
<dbReference type="Gene3D" id="3.90.226.10">
    <property type="entry name" value="2-enoyl-CoA Hydratase, Chain A, domain 1"/>
    <property type="match status" value="1"/>
</dbReference>
<sequence>MNLRHFVLGLIWACTALQAAADLPAPDPERPLWLRTPSISPDGSRIAFTHGGQIWVVPAAGGEARSLTSEQFYSHQPVWSPDGHRIAFASKRHGNDDVFVMPVAGGPVTRLTHHSATDLPQAFTPDGQEVLFASNRLGDAKASALDGAKDLGGSFEQLYSVPVQGGRPVLVLPFPALEVAPAADGQRLLYTDRRSSENEWRKHHVSEAARDIWLFDRQAGTHRRLTDFRGEDRNAIWTPQQDAVLWLSERSGSFNVWRQALAGGGAQQITFHKDHPVRFLSSARDGSLVYGFDGEIWRLTAGAMEAQRVPVQIRQGNLMAGPSNVNLAGQATELAVSPTAPEYALIARGEVFVVSALSGVTRRITDTPAEERHLSYAPDGRSLMYASERNGRWEVMEARLRRAEDPGFAGAAPFIESLLISGEGDAFQPMFSPDGSRIAYWQDRTTLRVFDRQTRRSVQVLGKESVYSYTDDDLNFAWAPDGRWLVSRTGFETTAEVELIDATGQAPRRNISRSGFTDSHPIVSADGSAVLWLSDRVALHSADSNAAAMDVYAGFLTPEAFDTFRATPEERQRLDQLRQRQAAAKPDAAAASTAQKAPAKASPAALPTADGIERRTVRLTPLSLQPGFFRLTPDQRTLVVVANDPTGQVVGYAIDTASHSPRVLFTRPPGSTVDIETDDKVTTLVVLGPQGIERYDIASGKSQGVVPFRAEMVRDAQAEIAAIFDHAWRLTQVKFYDPKLHGVDWAAVGQAHRKFLPYVRHWEELAEVLSEMVGELNASHQGGYFIAATPSDDATASLGVYFDDTWRGEGQKVVEVLPGGPADRPGSALRSGTTLLAVDGNPITAQTDVHRWLNRKAGQPVLLSLRPAQGGNPVEQTVIPVGQGQEIALAYRRWVDQRREQVTRLSGGRLGYIHVPAMDLNGYLQAYSDLFGQHRLTEAVVVDVRYNGGGNLHDQLAALLTGQHLAALVSRDGVRFIDIPTTRWSKPSILIANAASYSDGSAFPALYQRQKIGKLVGQRVPGTATAVLWEHQLDQRVVYGVPQLGFMGEDGKWFENQEIVPEVIVDADPVAVTAGRDPQLERAVQELLLQIGPAKAAR</sequence>
<dbReference type="AlphaFoldDB" id="A0A1W9KWP4"/>
<name>A0A1W9KWP4_9BURK</name>
<evidence type="ECO:0000256" key="7">
    <source>
        <dbReference type="PIRNR" id="PIRNR036421"/>
    </source>
</evidence>
<dbReference type="GO" id="GO:0005737">
    <property type="term" value="C:cytoplasm"/>
    <property type="evidence" value="ECO:0007669"/>
    <property type="project" value="UniProtKB-SubCell"/>
</dbReference>
<dbReference type="InterPro" id="IPR029045">
    <property type="entry name" value="ClpP/crotonase-like_dom_sf"/>
</dbReference>
<evidence type="ECO:0000256" key="11">
    <source>
        <dbReference type="SAM" id="SignalP"/>
    </source>
</evidence>
<dbReference type="Pfam" id="PF14685">
    <property type="entry name" value="PDZ_Tricorn"/>
    <property type="match status" value="1"/>
</dbReference>
<keyword evidence="3 7" id="KW-0963">Cytoplasm</keyword>
<feature type="active site" description="Charge relay system" evidence="8">
    <location>
        <position position="1055"/>
    </location>
</feature>
<dbReference type="SUPFAM" id="SSF69304">
    <property type="entry name" value="Tricorn protease N-terminal domain"/>
    <property type="match status" value="1"/>
</dbReference>
<keyword evidence="6 7" id="KW-0720">Serine protease</keyword>
<dbReference type="GO" id="GO:0008236">
    <property type="term" value="F:serine-type peptidase activity"/>
    <property type="evidence" value="ECO:0007669"/>
    <property type="project" value="UniProtKB-UniRule"/>
</dbReference>
<comment type="caution">
    <text evidence="13">The sequence shown here is derived from an EMBL/GenBank/DDBJ whole genome shotgun (WGS) entry which is preliminary data.</text>
</comment>
<keyword evidence="4 7" id="KW-0645">Protease</keyword>
<dbReference type="SUPFAM" id="SSF50969">
    <property type="entry name" value="YVTN repeat-like/Quinoprotein amine dehydrogenase"/>
    <property type="match status" value="1"/>
</dbReference>
<comment type="subcellular location">
    <subcellularLocation>
        <location evidence="1 7">Cytoplasm</location>
    </subcellularLocation>
</comment>